<gene>
    <name evidence="1" type="ORF">MM213_00075</name>
</gene>
<dbReference type="EMBL" id="JAKZGO010000001">
    <property type="protein sequence ID" value="MCH7411864.1"/>
    <property type="molecule type" value="Genomic_DNA"/>
</dbReference>
<evidence type="ECO:0000313" key="2">
    <source>
        <dbReference type="Proteomes" id="UP001165430"/>
    </source>
</evidence>
<sequence length="403" mass="46360">MDHFYFYFTKHRLIKWFFILFLVSSFLNSERCYGQLDKLKSKGANYAPDLLNKAPNKTSIADRITDFDKVKSEYEHINNRLNNFLEIASDSSFQQYNKDSIRVLLKNQLDTQQKFLDGLSGNIDNSGDGNFVHPQIFEQAKMGLESDFTKEDLNGFLNGTQASFNSAFKEKMSTLSEELQIGNLSSNKLIHENGESHTSFFENFEGSAAYFEETTKESKEAVLSRINRKVGFENIEFKEVIVQAKPTLKSTPEKERIKLGFMYNLNDGISISSLIQGSISYRILPNFYSLLGVSYRGGNPKKPHVLRKGYGGNFGLRKYIFSNWYVQGLYERNYLEFIPDSKRNDLEYIGFVNEFNLSAGKEITLFSKVNSTVQMDWNPLFRNRKSLQGSAFLIKMGFTFNTN</sequence>
<evidence type="ECO:0000313" key="1">
    <source>
        <dbReference type="EMBL" id="MCH7411864.1"/>
    </source>
</evidence>
<proteinExistence type="predicted"/>
<reference evidence="1" key="1">
    <citation type="submission" date="2022-03" db="EMBL/GenBank/DDBJ databases">
        <title>De novo assembled genomes of Belliella spp. (Cyclobacteriaceae) strains.</title>
        <authorList>
            <person name="Szabo A."/>
            <person name="Korponai K."/>
            <person name="Felfoldi T."/>
        </authorList>
    </citation>
    <scope>NUCLEOTIDE SEQUENCE</scope>
    <source>
        <strain evidence="1">DSM 111903</strain>
    </source>
</reference>
<protein>
    <submittedName>
        <fullName evidence="1">Uncharacterized protein</fullName>
    </submittedName>
</protein>
<name>A0ABS9V6L8_9BACT</name>
<organism evidence="1 2">
    <name type="scientific">Belliella alkalica</name>
    <dbReference type="NCBI Taxonomy" id="1730871"/>
    <lineage>
        <taxon>Bacteria</taxon>
        <taxon>Pseudomonadati</taxon>
        <taxon>Bacteroidota</taxon>
        <taxon>Cytophagia</taxon>
        <taxon>Cytophagales</taxon>
        <taxon>Cyclobacteriaceae</taxon>
        <taxon>Belliella</taxon>
    </lineage>
</organism>
<keyword evidence="2" id="KW-1185">Reference proteome</keyword>
<accession>A0ABS9V6L8</accession>
<dbReference type="Proteomes" id="UP001165430">
    <property type="component" value="Unassembled WGS sequence"/>
</dbReference>
<comment type="caution">
    <text evidence="1">The sequence shown here is derived from an EMBL/GenBank/DDBJ whole genome shotgun (WGS) entry which is preliminary data.</text>
</comment>